<protein>
    <submittedName>
        <fullName evidence="3">Uncharacterized protein</fullName>
    </submittedName>
</protein>
<dbReference type="EMBL" id="ASPP01025357">
    <property type="protein sequence ID" value="ETO08101.1"/>
    <property type="molecule type" value="Genomic_DNA"/>
</dbReference>
<feature type="transmembrane region" description="Helical" evidence="2">
    <location>
        <begin position="83"/>
        <end position="105"/>
    </location>
</feature>
<gene>
    <name evidence="3" type="ORF">RFI_29290</name>
</gene>
<sequence>MTKYYDWEIEEFNKTVVKAVVKEVHMKRGNNTIANYATFLMEVMEDSTELKLLMRIRKLNKKKQGKVIIMKTCLFLGLKVKEFFLVLFVVLFCCFVIFFVIVVSVSSNNPSKNDQEDNKGTDQKEKEQKSNTIPLDNENKKVTPEKKLQSRINDPLEAVSVSSIAMMKPGEIILDYCRTIFEEMFGSVERKIVEYVSKMQKFLCFSNFETFSEKIKRESSRCHANFRSIESFRKPNVMTFLNHLVAWAKNIYVMESQIYKNVENKFDSEFKMICDAVIEKQRIIDKVTKERDDASK</sequence>
<feature type="compositionally biased region" description="Basic and acidic residues" evidence="1">
    <location>
        <begin position="113"/>
        <end position="129"/>
    </location>
</feature>
<evidence type="ECO:0000256" key="2">
    <source>
        <dbReference type="SAM" id="Phobius"/>
    </source>
</evidence>
<feature type="compositionally biased region" description="Basic and acidic residues" evidence="1">
    <location>
        <begin position="137"/>
        <end position="148"/>
    </location>
</feature>
<name>X6M372_RETFI</name>
<evidence type="ECO:0000313" key="3">
    <source>
        <dbReference type="EMBL" id="ETO08101.1"/>
    </source>
</evidence>
<reference evidence="3 4" key="1">
    <citation type="journal article" date="2013" name="Curr. Biol.">
        <title>The Genome of the Foraminiferan Reticulomyxa filosa.</title>
        <authorList>
            <person name="Glockner G."/>
            <person name="Hulsmann N."/>
            <person name="Schleicher M."/>
            <person name="Noegel A.A."/>
            <person name="Eichinger L."/>
            <person name="Gallinger C."/>
            <person name="Pawlowski J."/>
            <person name="Sierra R."/>
            <person name="Euteneuer U."/>
            <person name="Pillet L."/>
            <person name="Moustafa A."/>
            <person name="Platzer M."/>
            <person name="Groth M."/>
            <person name="Szafranski K."/>
            <person name="Schliwa M."/>
        </authorList>
    </citation>
    <scope>NUCLEOTIDE SEQUENCE [LARGE SCALE GENOMIC DNA]</scope>
</reference>
<accession>X6M372</accession>
<keyword evidence="2" id="KW-1133">Transmembrane helix</keyword>
<keyword evidence="2" id="KW-0472">Membrane</keyword>
<feature type="region of interest" description="Disordered" evidence="1">
    <location>
        <begin position="110"/>
        <end position="149"/>
    </location>
</feature>
<proteinExistence type="predicted"/>
<organism evidence="3 4">
    <name type="scientific">Reticulomyxa filosa</name>
    <dbReference type="NCBI Taxonomy" id="46433"/>
    <lineage>
        <taxon>Eukaryota</taxon>
        <taxon>Sar</taxon>
        <taxon>Rhizaria</taxon>
        <taxon>Retaria</taxon>
        <taxon>Foraminifera</taxon>
        <taxon>Monothalamids</taxon>
        <taxon>Reticulomyxidae</taxon>
        <taxon>Reticulomyxa</taxon>
    </lineage>
</organism>
<comment type="caution">
    <text evidence="3">The sequence shown here is derived from an EMBL/GenBank/DDBJ whole genome shotgun (WGS) entry which is preliminary data.</text>
</comment>
<evidence type="ECO:0000256" key="1">
    <source>
        <dbReference type="SAM" id="MobiDB-lite"/>
    </source>
</evidence>
<keyword evidence="2" id="KW-0812">Transmembrane</keyword>
<evidence type="ECO:0000313" key="4">
    <source>
        <dbReference type="Proteomes" id="UP000023152"/>
    </source>
</evidence>
<keyword evidence="4" id="KW-1185">Reference proteome</keyword>
<dbReference type="AlphaFoldDB" id="X6M372"/>
<dbReference type="Proteomes" id="UP000023152">
    <property type="component" value="Unassembled WGS sequence"/>
</dbReference>